<comment type="caution">
    <text evidence="2">The sequence shown here is derived from an EMBL/GenBank/DDBJ whole genome shotgun (WGS) entry which is preliminary data.</text>
</comment>
<proteinExistence type="predicted"/>
<reference evidence="2 3" key="1">
    <citation type="journal article" date="2016" name="Nat. Commun.">
        <title>Thousands of microbial genomes shed light on interconnected biogeochemical processes in an aquifer system.</title>
        <authorList>
            <person name="Anantharaman K."/>
            <person name="Brown C.T."/>
            <person name="Hug L.A."/>
            <person name="Sharon I."/>
            <person name="Castelle C.J."/>
            <person name="Probst A.J."/>
            <person name="Thomas B.C."/>
            <person name="Singh A."/>
            <person name="Wilkins M.J."/>
            <person name="Karaoz U."/>
            <person name="Brodie E.L."/>
            <person name="Williams K.H."/>
            <person name="Hubbard S.S."/>
            <person name="Banfield J.F."/>
        </authorList>
    </citation>
    <scope>NUCLEOTIDE SEQUENCE [LARGE SCALE GENOMIC DNA]</scope>
</reference>
<accession>A0A1F6P7L0</accession>
<dbReference type="AlphaFoldDB" id="A0A1F6P7L0"/>
<dbReference type="STRING" id="1798705.A2563_00975"/>
<dbReference type="Proteomes" id="UP000176634">
    <property type="component" value="Unassembled WGS sequence"/>
</dbReference>
<organism evidence="2 3">
    <name type="scientific">Candidatus Magasanikbacteria bacterium RIFOXYD1_FULL_40_23</name>
    <dbReference type="NCBI Taxonomy" id="1798705"/>
    <lineage>
        <taxon>Bacteria</taxon>
        <taxon>Candidatus Magasanikiibacteriota</taxon>
    </lineage>
</organism>
<protein>
    <submittedName>
        <fullName evidence="2">Uncharacterized protein</fullName>
    </submittedName>
</protein>
<keyword evidence="1" id="KW-0472">Membrane</keyword>
<evidence type="ECO:0000313" key="2">
    <source>
        <dbReference type="EMBL" id="OGH92142.1"/>
    </source>
</evidence>
<keyword evidence="1" id="KW-0812">Transmembrane</keyword>
<sequence>MNNKDDQKLVDDFLFNYYTKGVSLNLDESDFIELKGSHPFLNLFNIDAVKKAIAGRNKIEAENYEKSRNNVEELQNVSQYFKDKAIEDLLEKHFKKAGKKEKEYIKNELESELYKHRTSDTFDGELYMDLIKGVDGFKTKFFWSKIKKVLDYAWFLLIKFSTLAVVLAIYDVVYKDFEVVVASISILIYVSLTGFIQLYTFYTDLHRIEYLNEFNELKKMIKPNYAYEIKEKELLTSINKINKGNVKILINLIFNSIIYLIAIFHLLSLL</sequence>
<evidence type="ECO:0000313" key="3">
    <source>
        <dbReference type="Proteomes" id="UP000176634"/>
    </source>
</evidence>
<dbReference type="EMBL" id="MFRA01000008">
    <property type="protein sequence ID" value="OGH92142.1"/>
    <property type="molecule type" value="Genomic_DNA"/>
</dbReference>
<evidence type="ECO:0000256" key="1">
    <source>
        <dbReference type="SAM" id="Phobius"/>
    </source>
</evidence>
<name>A0A1F6P7L0_9BACT</name>
<feature type="transmembrane region" description="Helical" evidence="1">
    <location>
        <begin position="179"/>
        <end position="202"/>
    </location>
</feature>
<keyword evidence="1" id="KW-1133">Transmembrane helix</keyword>
<gene>
    <name evidence="2" type="ORF">A2563_00975</name>
</gene>
<feature type="transmembrane region" description="Helical" evidence="1">
    <location>
        <begin position="248"/>
        <end position="267"/>
    </location>
</feature>
<feature type="transmembrane region" description="Helical" evidence="1">
    <location>
        <begin position="152"/>
        <end position="173"/>
    </location>
</feature>